<accession>A0AB35AP82</accession>
<reference evidence="2" key="2">
    <citation type="submission" date="2023-10" db="EMBL/GenBank/DDBJ databases">
        <title>Description of novel Gluconobacter species.</title>
        <authorList>
            <person name="Cleenwerck I."/>
            <person name="Cnockaert M."/>
            <person name="Borremans W."/>
            <person name="Wieme A.D."/>
            <person name="De Vuyst L."/>
            <person name="Vandamme P."/>
        </authorList>
    </citation>
    <scope>NUCLEOTIDE SEQUENCE</scope>
    <source>
        <strain evidence="2">LMG1408</strain>
    </source>
</reference>
<evidence type="ECO:0000313" key="3">
    <source>
        <dbReference type="Proteomes" id="UP000603665"/>
    </source>
</evidence>
<proteinExistence type="predicted"/>
<name>A0AB35AP82_GLUOY</name>
<feature type="region of interest" description="Disordered" evidence="1">
    <location>
        <begin position="310"/>
        <end position="339"/>
    </location>
</feature>
<evidence type="ECO:0000313" key="2">
    <source>
        <dbReference type="EMBL" id="MBF0856768.1"/>
    </source>
</evidence>
<gene>
    <name evidence="2" type="ORF">HKD20_09595</name>
</gene>
<sequence>MPDKAEFSLRTDSVQAKALTASADHDITALTAWHVRRPEYLKGALARIGRSSSPAISAIAEACLPRLPCRVRASMTEDETAAQIMDLVEAISQRYVSPNSPDARNALLFRLSPGWKERWLALPDMIRPMIVTDAVGPGGFAILWLSTPVITSAKGRTAPQALADQAEILMAEALGASRLAALSLVGSPWATRKDLQDSATPAQPVWKILPGAGPVELRAVIKLLSPQAGPDFGADCDKTTEFYNTPRAIRTTNRHLFDEVRKHFRNHPSPDLKDILAYALAVNKQFPRSVARLTVDEMCKRIHNYFQKKLASRATRPTRRRDPSETPRQAQARAGRETGKIRFEATSRRLVRLVAEWPRDRELTQTALAIAAGVSERTIRTHWNQIILTGSSLPLSGSTKHLTRTEILFNGKTLCDLVSYRKMELEDLAYYESYKRDLRRFPTVLNFPDTPASGWDNPEIALAYREAVPIFRTGR</sequence>
<protein>
    <submittedName>
        <fullName evidence="2">Uncharacterized protein</fullName>
    </submittedName>
</protein>
<organism evidence="2 3">
    <name type="scientific">Gluconobacter oxydans</name>
    <name type="common">Gluconobacter suboxydans</name>
    <dbReference type="NCBI Taxonomy" id="442"/>
    <lineage>
        <taxon>Bacteria</taxon>
        <taxon>Pseudomonadati</taxon>
        <taxon>Pseudomonadota</taxon>
        <taxon>Alphaproteobacteria</taxon>
        <taxon>Acetobacterales</taxon>
        <taxon>Acetobacteraceae</taxon>
        <taxon>Gluconobacter</taxon>
    </lineage>
</organism>
<evidence type="ECO:0000256" key="1">
    <source>
        <dbReference type="SAM" id="MobiDB-lite"/>
    </source>
</evidence>
<dbReference type="AlphaFoldDB" id="A0AB35AP82"/>
<comment type="caution">
    <text evidence="2">The sequence shown here is derived from an EMBL/GenBank/DDBJ whole genome shotgun (WGS) entry which is preliminary data.</text>
</comment>
<dbReference type="EMBL" id="JABCQL010000016">
    <property type="protein sequence ID" value="MBF0856768.1"/>
    <property type="molecule type" value="Genomic_DNA"/>
</dbReference>
<dbReference type="Proteomes" id="UP000603665">
    <property type="component" value="Unassembled WGS sequence"/>
</dbReference>
<dbReference type="RefSeq" id="WP_024716501.1">
    <property type="nucleotide sequence ID" value="NZ_JABCQL010000016.1"/>
</dbReference>
<reference evidence="2" key="1">
    <citation type="submission" date="2020-04" db="EMBL/GenBank/DDBJ databases">
        <authorList>
            <person name="Sombolestani A."/>
        </authorList>
    </citation>
    <scope>NUCLEOTIDE SEQUENCE</scope>
    <source>
        <strain evidence="2">LMG1408</strain>
    </source>
</reference>